<feature type="compositionally biased region" description="Polar residues" evidence="1">
    <location>
        <begin position="148"/>
        <end position="157"/>
    </location>
</feature>
<feature type="compositionally biased region" description="Polar residues" evidence="1">
    <location>
        <begin position="76"/>
        <end position="88"/>
    </location>
</feature>
<protein>
    <submittedName>
        <fullName evidence="2">Uncharacterized protein</fullName>
    </submittedName>
</protein>
<accession>A0A3N4H7A8</accession>
<organism evidence="2 3">
    <name type="scientific">Ascobolus immersus RN42</name>
    <dbReference type="NCBI Taxonomy" id="1160509"/>
    <lineage>
        <taxon>Eukaryota</taxon>
        <taxon>Fungi</taxon>
        <taxon>Dikarya</taxon>
        <taxon>Ascomycota</taxon>
        <taxon>Pezizomycotina</taxon>
        <taxon>Pezizomycetes</taxon>
        <taxon>Pezizales</taxon>
        <taxon>Ascobolaceae</taxon>
        <taxon>Ascobolus</taxon>
    </lineage>
</organism>
<sequence>MPKRGGKRSARTLASQLEQEESHQVDSQDSQLSQQAEGWALRSSPPPQESQDATQKEDEEKEEDDEDDDDDDDSGTSETVTRITNTFAPSIDDKPPVDGGKELLENSQSHDIDLLTEVEEDPVLPVTRKSKTTGGKAMAHKKPLPQDPMSSSPTYAP</sequence>
<evidence type="ECO:0000313" key="2">
    <source>
        <dbReference type="EMBL" id="RPA70755.1"/>
    </source>
</evidence>
<feature type="compositionally biased region" description="Basic residues" evidence="1">
    <location>
        <begin position="1"/>
        <end position="10"/>
    </location>
</feature>
<evidence type="ECO:0000256" key="1">
    <source>
        <dbReference type="SAM" id="MobiDB-lite"/>
    </source>
</evidence>
<feature type="region of interest" description="Disordered" evidence="1">
    <location>
        <begin position="1"/>
        <end position="157"/>
    </location>
</feature>
<reference evidence="2 3" key="1">
    <citation type="journal article" date="2018" name="Nat. Ecol. Evol.">
        <title>Pezizomycetes genomes reveal the molecular basis of ectomycorrhizal truffle lifestyle.</title>
        <authorList>
            <person name="Murat C."/>
            <person name="Payen T."/>
            <person name="Noel B."/>
            <person name="Kuo A."/>
            <person name="Morin E."/>
            <person name="Chen J."/>
            <person name="Kohler A."/>
            <person name="Krizsan K."/>
            <person name="Balestrini R."/>
            <person name="Da Silva C."/>
            <person name="Montanini B."/>
            <person name="Hainaut M."/>
            <person name="Levati E."/>
            <person name="Barry K.W."/>
            <person name="Belfiori B."/>
            <person name="Cichocki N."/>
            <person name="Clum A."/>
            <person name="Dockter R.B."/>
            <person name="Fauchery L."/>
            <person name="Guy J."/>
            <person name="Iotti M."/>
            <person name="Le Tacon F."/>
            <person name="Lindquist E.A."/>
            <person name="Lipzen A."/>
            <person name="Malagnac F."/>
            <person name="Mello A."/>
            <person name="Molinier V."/>
            <person name="Miyauchi S."/>
            <person name="Poulain J."/>
            <person name="Riccioni C."/>
            <person name="Rubini A."/>
            <person name="Sitrit Y."/>
            <person name="Splivallo R."/>
            <person name="Traeger S."/>
            <person name="Wang M."/>
            <person name="Zifcakova L."/>
            <person name="Wipf D."/>
            <person name="Zambonelli A."/>
            <person name="Paolocci F."/>
            <person name="Nowrousian M."/>
            <person name="Ottonello S."/>
            <person name="Baldrian P."/>
            <person name="Spatafora J.W."/>
            <person name="Henrissat B."/>
            <person name="Nagy L.G."/>
            <person name="Aury J.M."/>
            <person name="Wincker P."/>
            <person name="Grigoriev I.V."/>
            <person name="Bonfante P."/>
            <person name="Martin F.M."/>
        </authorList>
    </citation>
    <scope>NUCLEOTIDE SEQUENCE [LARGE SCALE GENOMIC DNA]</scope>
    <source>
        <strain evidence="2 3">RN42</strain>
    </source>
</reference>
<feature type="compositionally biased region" description="Basic and acidic residues" evidence="1">
    <location>
        <begin position="91"/>
        <end position="113"/>
    </location>
</feature>
<proteinExistence type="predicted"/>
<dbReference type="AlphaFoldDB" id="A0A3N4H7A8"/>
<feature type="compositionally biased region" description="Acidic residues" evidence="1">
    <location>
        <begin position="57"/>
        <end position="75"/>
    </location>
</feature>
<name>A0A3N4H7A8_ASCIM</name>
<dbReference type="EMBL" id="ML120090">
    <property type="protein sequence ID" value="RPA70755.1"/>
    <property type="molecule type" value="Genomic_DNA"/>
</dbReference>
<dbReference type="Proteomes" id="UP000275078">
    <property type="component" value="Unassembled WGS sequence"/>
</dbReference>
<evidence type="ECO:0000313" key="3">
    <source>
        <dbReference type="Proteomes" id="UP000275078"/>
    </source>
</evidence>
<keyword evidence="3" id="KW-1185">Reference proteome</keyword>
<gene>
    <name evidence="2" type="ORF">BJ508DRAFT_336841</name>
</gene>